<dbReference type="HAMAP" id="MF_00083">
    <property type="entry name" value="Pept_tRNA_hydro_bact"/>
    <property type="match status" value="1"/>
</dbReference>
<evidence type="ECO:0000256" key="2">
    <source>
        <dbReference type="ARBA" id="ARBA00022555"/>
    </source>
</evidence>
<dbReference type="InterPro" id="IPR036416">
    <property type="entry name" value="Pept_tRNA_hydro_sf"/>
</dbReference>
<dbReference type="PROSITE" id="PS01196">
    <property type="entry name" value="PEPT_TRNA_HYDROL_2"/>
    <property type="match status" value="1"/>
</dbReference>
<dbReference type="GO" id="GO:0004045">
    <property type="term" value="F:peptidyl-tRNA hydrolase activity"/>
    <property type="evidence" value="ECO:0007669"/>
    <property type="project" value="UniProtKB-EC"/>
</dbReference>
<comment type="similarity">
    <text evidence="5">Belongs to the PTH family.</text>
</comment>
<evidence type="ECO:0000256" key="4">
    <source>
        <dbReference type="ARBA" id="ARBA00022884"/>
    </source>
</evidence>
<dbReference type="EC" id="3.1.1.29" evidence="1"/>
<dbReference type="GO" id="GO:0000049">
    <property type="term" value="F:tRNA binding"/>
    <property type="evidence" value="ECO:0007669"/>
    <property type="project" value="UniProtKB-KW"/>
</dbReference>
<evidence type="ECO:0000256" key="5">
    <source>
        <dbReference type="ARBA" id="ARBA00038063"/>
    </source>
</evidence>
<organism evidence="6">
    <name type="scientific">marine metagenome</name>
    <dbReference type="NCBI Taxonomy" id="408172"/>
    <lineage>
        <taxon>unclassified sequences</taxon>
        <taxon>metagenomes</taxon>
        <taxon>ecological metagenomes</taxon>
    </lineage>
</organism>
<sequence length="217" mass="23574">MHDWSEDIVKLRNFLKKVQPQPNDENWLIIGLGNPGEKNSNTRHNVGARAISHFAKQEKVILKSSGKLLRLGSTSINNLTVNLVRPKSYVNTSGKAARSAIDKTASPVNQTLVVFDDLDLPVGSLRLRVGGGSGGHNGIKSLIEEIGPDFVRLRIGIGRPMKNGQPSYDPEVIADYVLTAEENTQAKMLSDAIQQTSNVIRVILNEGIKVAAGKFNG</sequence>
<gene>
    <name evidence="6" type="ORF">METZ01_LOCUS365428</name>
</gene>
<dbReference type="SUPFAM" id="SSF53178">
    <property type="entry name" value="Peptidyl-tRNA hydrolase-like"/>
    <property type="match status" value="1"/>
</dbReference>
<evidence type="ECO:0000256" key="1">
    <source>
        <dbReference type="ARBA" id="ARBA00013260"/>
    </source>
</evidence>
<keyword evidence="3" id="KW-0378">Hydrolase</keyword>
<dbReference type="InterPro" id="IPR001328">
    <property type="entry name" value="Pept_tRNA_hydro"/>
</dbReference>
<dbReference type="PANTHER" id="PTHR17224:SF1">
    <property type="entry name" value="PEPTIDYL-TRNA HYDROLASE"/>
    <property type="match status" value="1"/>
</dbReference>
<proteinExistence type="inferred from homology"/>
<evidence type="ECO:0000256" key="3">
    <source>
        <dbReference type="ARBA" id="ARBA00022801"/>
    </source>
</evidence>
<dbReference type="EMBL" id="UINC01131087">
    <property type="protein sequence ID" value="SVD12574.1"/>
    <property type="molecule type" value="Genomic_DNA"/>
</dbReference>
<keyword evidence="2" id="KW-0820">tRNA-binding</keyword>
<dbReference type="PANTHER" id="PTHR17224">
    <property type="entry name" value="PEPTIDYL-TRNA HYDROLASE"/>
    <property type="match status" value="1"/>
</dbReference>
<dbReference type="AlphaFoldDB" id="A0A382SRM2"/>
<dbReference type="NCBIfam" id="TIGR00447">
    <property type="entry name" value="pth"/>
    <property type="match status" value="1"/>
</dbReference>
<dbReference type="InterPro" id="IPR018171">
    <property type="entry name" value="Pept_tRNA_hydro_CS"/>
</dbReference>
<protein>
    <recommendedName>
        <fullName evidence="1">peptidyl-tRNA hydrolase</fullName>
        <ecNumber evidence="1">3.1.1.29</ecNumber>
    </recommendedName>
</protein>
<dbReference type="Pfam" id="PF01195">
    <property type="entry name" value="Pept_tRNA_hydro"/>
    <property type="match status" value="1"/>
</dbReference>
<accession>A0A382SRM2</accession>
<reference evidence="6" key="1">
    <citation type="submission" date="2018-05" db="EMBL/GenBank/DDBJ databases">
        <authorList>
            <person name="Lanie J.A."/>
            <person name="Ng W.-L."/>
            <person name="Kazmierczak K.M."/>
            <person name="Andrzejewski T.M."/>
            <person name="Davidsen T.M."/>
            <person name="Wayne K.J."/>
            <person name="Tettelin H."/>
            <person name="Glass J.I."/>
            <person name="Rusch D."/>
            <person name="Podicherti R."/>
            <person name="Tsui H.-C.T."/>
            <person name="Winkler M.E."/>
        </authorList>
    </citation>
    <scope>NUCLEOTIDE SEQUENCE</scope>
</reference>
<name>A0A382SRM2_9ZZZZ</name>
<dbReference type="Gene3D" id="3.40.50.1470">
    <property type="entry name" value="Peptidyl-tRNA hydrolase"/>
    <property type="match status" value="1"/>
</dbReference>
<keyword evidence="4" id="KW-0694">RNA-binding</keyword>
<evidence type="ECO:0000313" key="6">
    <source>
        <dbReference type="EMBL" id="SVD12574.1"/>
    </source>
</evidence>